<organism evidence="5 6">
    <name type="scientific">Bacillus thermozeamaize</name>
    <dbReference type="NCBI Taxonomy" id="230954"/>
    <lineage>
        <taxon>Bacteria</taxon>
        <taxon>Bacillati</taxon>
        <taxon>Bacillota</taxon>
        <taxon>Bacilli</taxon>
        <taxon>Bacillales</taxon>
        <taxon>Bacillaceae</taxon>
        <taxon>Bacillus</taxon>
    </lineage>
</organism>
<dbReference type="GO" id="GO:0009166">
    <property type="term" value="P:nucleotide catabolic process"/>
    <property type="evidence" value="ECO:0007669"/>
    <property type="project" value="InterPro"/>
</dbReference>
<evidence type="ECO:0000259" key="4">
    <source>
        <dbReference type="Pfam" id="PF02872"/>
    </source>
</evidence>
<dbReference type="CDD" id="cd00845">
    <property type="entry name" value="MPP_UshA_N_like"/>
    <property type="match status" value="1"/>
</dbReference>
<dbReference type="Gene3D" id="3.90.780.10">
    <property type="entry name" value="5'-Nucleotidase, C-terminal domain"/>
    <property type="match status" value="1"/>
</dbReference>
<feature type="domain" description="5'-Nucleotidase C-terminal" evidence="4">
    <location>
        <begin position="293"/>
        <end position="429"/>
    </location>
</feature>
<accession>A0A1Y3PI04</accession>
<name>A0A1Y3PI04_9BACI</name>
<evidence type="ECO:0000313" key="5">
    <source>
        <dbReference type="EMBL" id="OUM85756.1"/>
    </source>
</evidence>
<keyword evidence="2" id="KW-0547">Nucleotide-binding</keyword>
<dbReference type="AlphaFoldDB" id="A0A1Y3PI04"/>
<reference evidence="6" key="1">
    <citation type="submission" date="2016-06" db="EMBL/GenBank/DDBJ databases">
        <authorList>
            <person name="Nascimento L."/>
            <person name="Pereira R.V."/>
            <person name="Martins L.F."/>
            <person name="Quaggio R.B."/>
            <person name="Silva A.M."/>
            <person name="Setubal J.C."/>
        </authorList>
    </citation>
    <scope>NUCLEOTIDE SEQUENCE [LARGE SCALE GENOMIC DNA]</scope>
</reference>
<evidence type="ECO:0000256" key="1">
    <source>
        <dbReference type="ARBA" id="ARBA00022729"/>
    </source>
</evidence>
<dbReference type="InterPro" id="IPR008334">
    <property type="entry name" value="5'-Nucleotdase_C"/>
</dbReference>
<comment type="caution">
    <text evidence="5">The sequence shown here is derived from an EMBL/GenBank/DDBJ whole genome shotgun (WGS) entry which is preliminary data.</text>
</comment>
<dbReference type="SUPFAM" id="SSF56300">
    <property type="entry name" value="Metallo-dependent phosphatases"/>
    <property type="match status" value="1"/>
</dbReference>
<gene>
    <name evidence="5" type="ORF">BAA01_06380</name>
</gene>
<dbReference type="GO" id="GO:0008253">
    <property type="term" value="F:5'-nucleotidase activity"/>
    <property type="evidence" value="ECO:0007669"/>
    <property type="project" value="TreeGrafter"/>
</dbReference>
<feature type="domain" description="Calcineurin-like phosphoesterase" evidence="3">
    <location>
        <begin position="7"/>
        <end position="206"/>
    </location>
</feature>
<dbReference type="PANTHER" id="PTHR11575">
    <property type="entry name" value="5'-NUCLEOTIDASE-RELATED"/>
    <property type="match status" value="1"/>
</dbReference>
<dbReference type="InterPro" id="IPR004843">
    <property type="entry name" value="Calcineurin-like_PHP"/>
</dbReference>
<evidence type="ECO:0000259" key="3">
    <source>
        <dbReference type="Pfam" id="PF00149"/>
    </source>
</evidence>
<dbReference type="Proteomes" id="UP000196475">
    <property type="component" value="Unassembled WGS sequence"/>
</dbReference>
<dbReference type="PANTHER" id="PTHR11575:SF23">
    <property type="entry name" value="5-NUCLEOTIDASE FAMILY PROTEIN"/>
    <property type="match status" value="1"/>
</dbReference>
<dbReference type="Pfam" id="PF02872">
    <property type="entry name" value="5_nucleotid_C"/>
    <property type="match status" value="1"/>
</dbReference>
<comment type="similarity">
    <text evidence="2">Belongs to the 5'-nucleotidase family.</text>
</comment>
<evidence type="ECO:0000256" key="2">
    <source>
        <dbReference type="RuleBase" id="RU362119"/>
    </source>
</evidence>
<dbReference type="Gene3D" id="3.60.21.10">
    <property type="match status" value="1"/>
</dbReference>
<protein>
    <submittedName>
        <fullName evidence="5">Uncharacterized protein</fullName>
    </submittedName>
</protein>
<dbReference type="GO" id="GO:0000166">
    <property type="term" value="F:nucleotide binding"/>
    <property type="evidence" value="ECO:0007669"/>
    <property type="project" value="UniProtKB-KW"/>
</dbReference>
<dbReference type="InterPro" id="IPR029052">
    <property type="entry name" value="Metallo-depent_PP-like"/>
</dbReference>
<dbReference type="EMBL" id="LZRT01000097">
    <property type="protein sequence ID" value="OUM85756.1"/>
    <property type="molecule type" value="Genomic_DNA"/>
</dbReference>
<dbReference type="InterPro" id="IPR006179">
    <property type="entry name" value="5_nucleotidase/apyrase"/>
</dbReference>
<dbReference type="PRINTS" id="PR01607">
    <property type="entry name" value="APYRASEFAMLY"/>
</dbReference>
<dbReference type="GO" id="GO:0030288">
    <property type="term" value="C:outer membrane-bounded periplasmic space"/>
    <property type="evidence" value="ECO:0007669"/>
    <property type="project" value="TreeGrafter"/>
</dbReference>
<dbReference type="InterPro" id="IPR036907">
    <property type="entry name" value="5'-Nucleotdase_C_sf"/>
</dbReference>
<dbReference type="SUPFAM" id="SSF55816">
    <property type="entry name" value="5'-nucleotidase (syn. UDP-sugar hydrolase), C-terminal domain"/>
    <property type="match status" value="1"/>
</dbReference>
<sequence>MRELTIHFLHTNDIHSRFEQMPIIAYQVRMMRKRWEALGEPVIVLDLGDHMDRMHPVTEGTEGQANVDILKTLGADLITIGNNEGLTFTKEQLAKLYKDVPFKILLSNMADRETGQPPAWAEPFLLLEVGGIRLGFLGVTAAFQAFYNLMGWEMSSPQEVVAGWIHRCRDQVDQWVILSHVGIHEDIRLADVLPPGSLVFGAHTHHAFPEGEWLGDILLAAAGKFGEYLGHVEVRYDLDKRRVSQMRAELIAMEPTRPADPETQAVISRHRKAAAQVLSQPTAWVPEALHIRYDAESDLGNLLADGLRRIANADIGLVNSGQLLGNIEAGMLSKGTLHQICPSPINPCRARISGEVLLKSLEQSLLREFQQRPIRGFGFRGKVLGNLSTSGLRVQYDPNGPAYRKIRRVWVGDELLEPEKMYTVGMIDMFTFGVGYPELQKGLDFTFYLPEFLRDILEQDLQNPRFVREAKRRLWQPLS</sequence>
<dbReference type="GO" id="GO:0008768">
    <property type="term" value="F:UDP-sugar diphosphatase activity"/>
    <property type="evidence" value="ECO:0007669"/>
    <property type="project" value="TreeGrafter"/>
</dbReference>
<dbReference type="Pfam" id="PF00149">
    <property type="entry name" value="Metallophos"/>
    <property type="match status" value="1"/>
</dbReference>
<keyword evidence="2" id="KW-0378">Hydrolase</keyword>
<evidence type="ECO:0000313" key="6">
    <source>
        <dbReference type="Proteomes" id="UP000196475"/>
    </source>
</evidence>
<proteinExistence type="inferred from homology"/>
<keyword evidence="1" id="KW-0732">Signal</keyword>